<accession>A0A1X6NXB1</accession>
<gene>
    <name evidence="1" type="ORF">BU14_0368s0012</name>
</gene>
<reference evidence="1 2" key="1">
    <citation type="submission" date="2017-03" db="EMBL/GenBank/DDBJ databases">
        <title>WGS assembly of Porphyra umbilicalis.</title>
        <authorList>
            <person name="Brawley S.H."/>
            <person name="Blouin N.A."/>
            <person name="Ficko-Blean E."/>
            <person name="Wheeler G.L."/>
            <person name="Lohr M."/>
            <person name="Goodson H.V."/>
            <person name="Jenkins J.W."/>
            <person name="Blaby-Haas C.E."/>
            <person name="Helliwell K.E."/>
            <person name="Chan C."/>
            <person name="Marriage T."/>
            <person name="Bhattacharya D."/>
            <person name="Klein A.S."/>
            <person name="Badis Y."/>
            <person name="Brodie J."/>
            <person name="Cao Y."/>
            <person name="Collen J."/>
            <person name="Dittami S.M."/>
            <person name="Gachon C.M."/>
            <person name="Green B.R."/>
            <person name="Karpowicz S."/>
            <person name="Kim J.W."/>
            <person name="Kudahl U."/>
            <person name="Lin S."/>
            <person name="Michel G."/>
            <person name="Mittag M."/>
            <person name="Olson B.J."/>
            <person name="Pangilinan J."/>
            <person name="Peng Y."/>
            <person name="Qiu H."/>
            <person name="Shu S."/>
            <person name="Singer J.T."/>
            <person name="Smith A.G."/>
            <person name="Sprecher B.N."/>
            <person name="Wagner V."/>
            <person name="Wang W."/>
            <person name="Wang Z.-Y."/>
            <person name="Yan J."/>
            <person name="Yarish C."/>
            <person name="Zoeuner-Riek S."/>
            <person name="Zhuang Y."/>
            <person name="Zou Y."/>
            <person name="Lindquist E.A."/>
            <person name="Grimwood J."/>
            <person name="Barry K."/>
            <person name="Rokhsar D.S."/>
            <person name="Schmutz J."/>
            <person name="Stiller J.W."/>
            <person name="Grossman A.R."/>
            <person name="Prochnik S.E."/>
        </authorList>
    </citation>
    <scope>NUCLEOTIDE SEQUENCE [LARGE SCALE GENOMIC DNA]</scope>
    <source>
        <strain evidence="1">4086291</strain>
    </source>
</reference>
<organism evidence="1 2">
    <name type="scientific">Porphyra umbilicalis</name>
    <name type="common">Purple laver</name>
    <name type="synonym">Red alga</name>
    <dbReference type="NCBI Taxonomy" id="2786"/>
    <lineage>
        <taxon>Eukaryota</taxon>
        <taxon>Rhodophyta</taxon>
        <taxon>Bangiophyceae</taxon>
        <taxon>Bangiales</taxon>
        <taxon>Bangiaceae</taxon>
        <taxon>Porphyra</taxon>
    </lineage>
</organism>
<dbReference type="EMBL" id="KV919011">
    <property type="protein sequence ID" value="OSX73212.1"/>
    <property type="molecule type" value="Genomic_DNA"/>
</dbReference>
<sequence>MPAVHEVGACAPALTLPLASPLVRPLVAGVAGGLAAALPAGLARRLTATYNADAGAVAASIRTGGGAGRLAANVLGLVWDEAAVIRAVRGDATTAALAAGGRLRVLAVEGDRWCGPPAVERLRAAWGVDVTMVPRVEHAFVVAAGAEDPAVGGGSCASWGGGSRLRLGGGGGGAQPLLGRRALRGGRGGGGGARAMAVWRRYDGWRSPTGCSLR</sequence>
<name>A0A1X6NXB1_PORUM</name>
<evidence type="ECO:0000313" key="1">
    <source>
        <dbReference type="EMBL" id="OSX73212.1"/>
    </source>
</evidence>
<dbReference type="AlphaFoldDB" id="A0A1X6NXB1"/>
<evidence type="ECO:0000313" key="2">
    <source>
        <dbReference type="Proteomes" id="UP000218209"/>
    </source>
</evidence>
<keyword evidence="2" id="KW-1185">Reference proteome</keyword>
<proteinExistence type="predicted"/>
<dbReference type="Proteomes" id="UP000218209">
    <property type="component" value="Unassembled WGS sequence"/>
</dbReference>
<protein>
    <submittedName>
        <fullName evidence="1">Uncharacterized protein</fullName>
    </submittedName>
</protein>